<gene>
    <name evidence="1" type="ORF">CTI12_AA254050</name>
</gene>
<dbReference type="Proteomes" id="UP000245207">
    <property type="component" value="Unassembled WGS sequence"/>
</dbReference>
<organism evidence="1 2">
    <name type="scientific">Artemisia annua</name>
    <name type="common">Sweet wormwood</name>
    <dbReference type="NCBI Taxonomy" id="35608"/>
    <lineage>
        <taxon>Eukaryota</taxon>
        <taxon>Viridiplantae</taxon>
        <taxon>Streptophyta</taxon>
        <taxon>Embryophyta</taxon>
        <taxon>Tracheophyta</taxon>
        <taxon>Spermatophyta</taxon>
        <taxon>Magnoliopsida</taxon>
        <taxon>eudicotyledons</taxon>
        <taxon>Gunneridae</taxon>
        <taxon>Pentapetalae</taxon>
        <taxon>asterids</taxon>
        <taxon>campanulids</taxon>
        <taxon>Asterales</taxon>
        <taxon>Asteraceae</taxon>
        <taxon>Asteroideae</taxon>
        <taxon>Anthemideae</taxon>
        <taxon>Artemisiinae</taxon>
        <taxon>Artemisia</taxon>
    </lineage>
</organism>
<dbReference type="AlphaFoldDB" id="A0A2U1NLC5"/>
<evidence type="ECO:0000313" key="2">
    <source>
        <dbReference type="Proteomes" id="UP000245207"/>
    </source>
</evidence>
<protein>
    <submittedName>
        <fullName evidence="1">Uncharacterized protein</fullName>
    </submittedName>
</protein>
<name>A0A2U1NLC5_ARTAN</name>
<dbReference type="EMBL" id="PKPP01002587">
    <property type="protein sequence ID" value="PWA74309.1"/>
    <property type="molecule type" value="Genomic_DNA"/>
</dbReference>
<keyword evidence="2" id="KW-1185">Reference proteome</keyword>
<proteinExistence type="predicted"/>
<reference evidence="1 2" key="1">
    <citation type="journal article" date="2018" name="Mol. Plant">
        <title>The genome of Artemisia annua provides insight into the evolution of Asteraceae family and artemisinin biosynthesis.</title>
        <authorList>
            <person name="Shen Q."/>
            <person name="Zhang L."/>
            <person name="Liao Z."/>
            <person name="Wang S."/>
            <person name="Yan T."/>
            <person name="Shi P."/>
            <person name="Liu M."/>
            <person name="Fu X."/>
            <person name="Pan Q."/>
            <person name="Wang Y."/>
            <person name="Lv Z."/>
            <person name="Lu X."/>
            <person name="Zhang F."/>
            <person name="Jiang W."/>
            <person name="Ma Y."/>
            <person name="Chen M."/>
            <person name="Hao X."/>
            <person name="Li L."/>
            <person name="Tang Y."/>
            <person name="Lv G."/>
            <person name="Zhou Y."/>
            <person name="Sun X."/>
            <person name="Brodelius P.E."/>
            <person name="Rose J.K.C."/>
            <person name="Tang K."/>
        </authorList>
    </citation>
    <scope>NUCLEOTIDE SEQUENCE [LARGE SCALE GENOMIC DNA]</scope>
    <source>
        <strain evidence="2">cv. Huhao1</strain>
        <tissue evidence="1">Leaf</tissue>
    </source>
</reference>
<evidence type="ECO:0000313" key="1">
    <source>
        <dbReference type="EMBL" id="PWA74309.1"/>
    </source>
</evidence>
<accession>A0A2U1NLC5</accession>
<sequence length="113" mass="13369">MEGVRTSNKFASLQREYNVECPPIPTSQNQYVVLQREYNVECPPIPTSQNQYVVLIEEYKRMHDIFLLWRKEEDLVDKLAKNKKTPTIEETKIWPLRMFKKDGKLNGKLNALL</sequence>
<comment type="caution">
    <text evidence="1">The sequence shown here is derived from an EMBL/GenBank/DDBJ whole genome shotgun (WGS) entry which is preliminary data.</text>
</comment>